<dbReference type="InterPro" id="IPR036638">
    <property type="entry name" value="HLH_DNA-bd_sf"/>
</dbReference>
<dbReference type="FunFam" id="4.10.280.10:FF:000103">
    <property type="entry name" value="Transcription factor bHLH162"/>
    <property type="match status" value="1"/>
</dbReference>
<dbReference type="Proteomes" id="UP000075243">
    <property type="component" value="Chromosome 8"/>
</dbReference>
<dbReference type="GO" id="GO:0000977">
    <property type="term" value="F:RNA polymerase II transcription regulatory region sequence-specific DNA binding"/>
    <property type="evidence" value="ECO:0007669"/>
    <property type="project" value="TreeGrafter"/>
</dbReference>
<evidence type="ECO:0000256" key="4">
    <source>
        <dbReference type="ARBA" id="ARBA00023242"/>
    </source>
</evidence>
<evidence type="ECO:0000256" key="2">
    <source>
        <dbReference type="ARBA" id="ARBA00023015"/>
    </source>
</evidence>
<dbReference type="GO" id="GO:0000981">
    <property type="term" value="F:DNA-binding transcription factor activity, RNA polymerase II-specific"/>
    <property type="evidence" value="ECO:0007669"/>
    <property type="project" value="TreeGrafter"/>
</dbReference>
<organism evidence="7 8">
    <name type="scientific">Cajanus cajan</name>
    <name type="common">Pigeon pea</name>
    <name type="synonym">Cajanus indicus</name>
    <dbReference type="NCBI Taxonomy" id="3821"/>
    <lineage>
        <taxon>Eukaryota</taxon>
        <taxon>Viridiplantae</taxon>
        <taxon>Streptophyta</taxon>
        <taxon>Embryophyta</taxon>
        <taxon>Tracheophyta</taxon>
        <taxon>Spermatophyta</taxon>
        <taxon>Magnoliopsida</taxon>
        <taxon>eudicotyledons</taxon>
        <taxon>Gunneridae</taxon>
        <taxon>Pentapetalae</taxon>
        <taxon>rosids</taxon>
        <taxon>fabids</taxon>
        <taxon>Fabales</taxon>
        <taxon>Fabaceae</taxon>
        <taxon>Papilionoideae</taxon>
        <taxon>50 kb inversion clade</taxon>
        <taxon>NPAAA clade</taxon>
        <taxon>indigoferoid/millettioid clade</taxon>
        <taxon>Phaseoleae</taxon>
        <taxon>Cajanus</taxon>
    </lineage>
</organism>
<evidence type="ECO:0000256" key="5">
    <source>
        <dbReference type="SAM" id="Coils"/>
    </source>
</evidence>
<dbReference type="GO" id="GO:0090575">
    <property type="term" value="C:RNA polymerase II transcription regulator complex"/>
    <property type="evidence" value="ECO:0007669"/>
    <property type="project" value="TreeGrafter"/>
</dbReference>
<gene>
    <name evidence="7" type="ORF">KK1_017468</name>
</gene>
<dbReference type="OMA" id="QFLFSET"/>
<dbReference type="STRING" id="3821.A0A151T770"/>
<keyword evidence="5" id="KW-0175">Coiled coil</keyword>
<protein>
    <submittedName>
        <fullName evidence="7">Transcription factor bHLH36</fullName>
    </submittedName>
</protein>
<keyword evidence="4" id="KW-0539">Nucleus</keyword>
<keyword evidence="3" id="KW-0804">Transcription</keyword>
<dbReference type="PROSITE" id="PS50888">
    <property type="entry name" value="BHLH"/>
    <property type="match status" value="1"/>
</dbReference>
<keyword evidence="2" id="KW-0805">Transcription regulation</keyword>
<dbReference type="Gramene" id="C.cajan_16964.t">
    <property type="protein sequence ID" value="C.cajan_16964.t"/>
    <property type="gene ID" value="C.cajan_16964"/>
</dbReference>
<evidence type="ECO:0000313" key="7">
    <source>
        <dbReference type="EMBL" id="KYP62908.1"/>
    </source>
</evidence>
<feature type="coiled-coil region" evidence="5">
    <location>
        <begin position="49"/>
        <end position="76"/>
    </location>
</feature>
<dbReference type="InterPro" id="IPR015660">
    <property type="entry name" value="MASH1/Ascl1a-like"/>
</dbReference>
<evidence type="ECO:0000259" key="6">
    <source>
        <dbReference type="PROSITE" id="PS50888"/>
    </source>
</evidence>
<feature type="domain" description="BHLH" evidence="6">
    <location>
        <begin position="7"/>
        <end position="59"/>
    </location>
</feature>
<dbReference type="Pfam" id="PF00010">
    <property type="entry name" value="HLH"/>
    <property type="match status" value="1"/>
</dbReference>
<keyword evidence="8" id="KW-1185">Reference proteome</keyword>
<dbReference type="PANTHER" id="PTHR13935">
    <property type="entry name" value="ACHAETE-SCUTE TRANSCRIPTION FACTOR-RELATED"/>
    <property type="match status" value="1"/>
</dbReference>
<dbReference type="Gene3D" id="4.10.280.10">
    <property type="entry name" value="Helix-loop-helix DNA-binding domain"/>
    <property type="match status" value="1"/>
</dbReference>
<sequence>MENNPSPSKVDRKFIERNRRNQMKTLFRKLNSLVPHQRSRESISLPDQLEEAAEYIKKLQINAEKLKDKKNMLLGNERSNGRMYGGKSVGLKSPRIEIQQMGSALEVVLITGLDSQFMFSEIIRVLGEEEVDIVNASYKVIGDAVFHSIHCQVSHLTSILHK</sequence>
<dbReference type="EMBL" id="CM003610">
    <property type="protein sequence ID" value="KYP62908.1"/>
    <property type="molecule type" value="Genomic_DNA"/>
</dbReference>
<evidence type="ECO:0000256" key="3">
    <source>
        <dbReference type="ARBA" id="ARBA00023163"/>
    </source>
</evidence>
<proteinExistence type="predicted"/>
<evidence type="ECO:0000256" key="1">
    <source>
        <dbReference type="ARBA" id="ARBA00004123"/>
    </source>
</evidence>
<name>A0A151T770_CAJCA</name>
<evidence type="ECO:0000313" key="8">
    <source>
        <dbReference type="Proteomes" id="UP000075243"/>
    </source>
</evidence>
<comment type="subcellular location">
    <subcellularLocation>
        <location evidence="1">Nucleus</location>
    </subcellularLocation>
</comment>
<dbReference type="InterPro" id="IPR011598">
    <property type="entry name" value="bHLH_dom"/>
</dbReference>
<reference evidence="7 8" key="1">
    <citation type="journal article" date="2012" name="Nat. Biotechnol.">
        <title>Draft genome sequence of pigeonpea (Cajanus cajan), an orphan legume crop of resource-poor farmers.</title>
        <authorList>
            <person name="Varshney R.K."/>
            <person name="Chen W."/>
            <person name="Li Y."/>
            <person name="Bharti A.K."/>
            <person name="Saxena R.K."/>
            <person name="Schlueter J.A."/>
            <person name="Donoghue M.T."/>
            <person name="Azam S."/>
            <person name="Fan G."/>
            <person name="Whaley A.M."/>
            <person name="Farmer A.D."/>
            <person name="Sheridan J."/>
            <person name="Iwata A."/>
            <person name="Tuteja R."/>
            <person name="Penmetsa R.V."/>
            <person name="Wu W."/>
            <person name="Upadhyaya H.D."/>
            <person name="Yang S.P."/>
            <person name="Shah T."/>
            <person name="Saxena K.B."/>
            <person name="Michael T."/>
            <person name="McCombie W.R."/>
            <person name="Yang B."/>
            <person name="Zhang G."/>
            <person name="Yang H."/>
            <person name="Wang J."/>
            <person name="Spillane C."/>
            <person name="Cook D.R."/>
            <person name="May G.D."/>
            <person name="Xu X."/>
            <person name="Jackson S.A."/>
        </authorList>
    </citation>
    <scope>NUCLEOTIDE SEQUENCE [LARGE SCALE GENOMIC DNA]</scope>
    <source>
        <strain evidence="8">cv. Asha</strain>
    </source>
</reference>
<dbReference type="SUPFAM" id="SSF47459">
    <property type="entry name" value="HLH, helix-loop-helix DNA-binding domain"/>
    <property type="match status" value="1"/>
</dbReference>
<dbReference type="GO" id="GO:0046983">
    <property type="term" value="F:protein dimerization activity"/>
    <property type="evidence" value="ECO:0007669"/>
    <property type="project" value="InterPro"/>
</dbReference>
<dbReference type="SMART" id="SM00353">
    <property type="entry name" value="HLH"/>
    <property type="match status" value="1"/>
</dbReference>
<accession>A0A151T770</accession>
<dbReference type="AlphaFoldDB" id="A0A151T770"/>
<dbReference type="PANTHER" id="PTHR13935:SF90">
    <property type="entry name" value="TRANSCRIPTION FACTOR BHLH162"/>
    <property type="match status" value="1"/>
</dbReference>